<dbReference type="EC" id="3.5.1.4" evidence="2"/>
<dbReference type="EMBL" id="SMLK01000008">
    <property type="protein sequence ID" value="TFY97181.1"/>
    <property type="molecule type" value="Genomic_DNA"/>
</dbReference>
<sequence>MRLHDLSASLARGETTSLALVQACLARIGRPGGEGSRTFTFVDAEGALESAKAMDALRRAGAEPSPYAGIPISVKDNFDVAGQATRAGSAVLADAVPAAEDAPAVRRLRRAGLIVMGRTNMTEFAFSGIGLNATYGTPRSVWQRDVGRVPGGSSSGAAVSVADGMAHAALATDTGGSARVPAAFNGLVGFKPTASRVPTTGTVPISSTLDSVGYLGRSVECCAIVDAIAADTAPPRRAARQLSQCRFAVPAPLLARGMDGQVRDAFESALLAIARAGAAVETVPLDCLALVAEINAGGGIAAIEAHAWHRGLLEQQESLYDPDVLRKILLGRGRDSAIYLDKLAKRQAFVRLAERELEGYDALLFPTAGIVPPVLRELETDAAAHDAANAEALHNSRLVNLMDGCAVSIPIPSAGGAPVGLTAAGTAGRDGRLLCCAAAIELALNEQPA</sequence>
<dbReference type="Gene3D" id="3.90.1300.10">
    <property type="entry name" value="Amidase signature (AS) domain"/>
    <property type="match status" value="1"/>
</dbReference>
<evidence type="ECO:0000313" key="2">
    <source>
        <dbReference type="EMBL" id="TFY97181.1"/>
    </source>
</evidence>
<keyword evidence="3" id="KW-1185">Reference proteome</keyword>
<dbReference type="NCBIfam" id="NF005460">
    <property type="entry name" value="PRK07056.1"/>
    <property type="match status" value="1"/>
</dbReference>
<feature type="domain" description="Amidase" evidence="1">
    <location>
        <begin position="21"/>
        <end position="434"/>
    </location>
</feature>
<dbReference type="InterPro" id="IPR000120">
    <property type="entry name" value="Amidase"/>
</dbReference>
<dbReference type="InterPro" id="IPR036928">
    <property type="entry name" value="AS_sf"/>
</dbReference>
<dbReference type="Proteomes" id="UP000297839">
    <property type="component" value="Unassembled WGS sequence"/>
</dbReference>
<dbReference type="PANTHER" id="PTHR11895">
    <property type="entry name" value="TRANSAMIDASE"/>
    <property type="match status" value="1"/>
</dbReference>
<dbReference type="AlphaFoldDB" id="A0A4Z0BES4"/>
<protein>
    <submittedName>
        <fullName evidence="2">Amidase</fullName>
        <ecNumber evidence="2">3.5.1.4</ecNumber>
    </submittedName>
</protein>
<evidence type="ECO:0000259" key="1">
    <source>
        <dbReference type="Pfam" id="PF01425"/>
    </source>
</evidence>
<accession>A0A4Z0BES4</accession>
<gene>
    <name evidence="2" type="ORF">EZ216_19060</name>
</gene>
<dbReference type="InterPro" id="IPR023631">
    <property type="entry name" value="Amidase_dom"/>
</dbReference>
<dbReference type="SUPFAM" id="SSF75304">
    <property type="entry name" value="Amidase signature (AS) enzymes"/>
    <property type="match status" value="1"/>
</dbReference>
<proteinExistence type="predicted"/>
<reference evidence="2 3" key="1">
    <citation type="submission" date="2019-03" db="EMBL/GenBank/DDBJ databases">
        <title>Ramlibacter sp. 18x22-1, whole genome shotgun sequence.</title>
        <authorList>
            <person name="Zhang X."/>
            <person name="Feng G."/>
            <person name="Zhu H."/>
        </authorList>
    </citation>
    <scope>NUCLEOTIDE SEQUENCE [LARGE SCALE GENOMIC DNA]</scope>
    <source>
        <strain evidence="2 3">18x22-1</strain>
    </source>
</reference>
<dbReference type="Pfam" id="PF01425">
    <property type="entry name" value="Amidase"/>
    <property type="match status" value="1"/>
</dbReference>
<organism evidence="2 3">
    <name type="scientific">Ramlibacter humi</name>
    <dbReference type="NCBI Taxonomy" id="2530451"/>
    <lineage>
        <taxon>Bacteria</taxon>
        <taxon>Pseudomonadati</taxon>
        <taxon>Pseudomonadota</taxon>
        <taxon>Betaproteobacteria</taxon>
        <taxon>Burkholderiales</taxon>
        <taxon>Comamonadaceae</taxon>
        <taxon>Ramlibacter</taxon>
    </lineage>
</organism>
<dbReference type="PANTHER" id="PTHR11895:SF176">
    <property type="entry name" value="AMIDASE AMID-RELATED"/>
    <property type="match status" value="1"/>
</dbReference>
<dbReference type="GO" id="GO:0004040">
    <property type="term" value="F:amidase activity"/>
    <property type="evidence" value="ECO:0007669"/>
    <property type="project" value="UniProtKB-EC"/>
</dbReference>
<dbReference type="RefSeq" id="WP_135251380.1">
    <property type="nucleotide sequence ID" value="NZ_SMLK01000008.1"/>
</dbReference>
<name>A0A4Z0BES4_9BURK</name>
<dbReference type="OrthoDB" id="112488at2"/>
<keyword evidence="2" id="KW-0378">Hydrolase</keyword>
<comment type="caution">
    <text evidence="2">The sequence shown here is derived from an EMBL/GenBank/DDBJ whole genome shotgun (WGS) entry which is preliminary data.</text>
</comment>
<evidence type="ECO:0000313" key="3">
    <source>
        <dbReference type="Proteomes" id="UP000297839"/>
    </source>
</evidence>